<dbReference type="EMBL" id="WHWB01034526">
    <property type="protein sequence ID" value="KAJ7408723.1"/>
    <property type="molecule type" value="Genomic_DNA"/>
</dbReference>
<comment type="caution">
    <text evidence="1">The sequence shown here is derived from an EMBL/GenBank/DDBJ whole genome shotgun (WGS) entry which is preliminary data.</text>
</comment>
<protein>
    <submittedName>
        <fullName evidence="1">Rna-directed dna polymerase from mobile element jockey-like</fullName>
    </submittedName>
</protein>
<evidence type="ECO:0000313" key="2">
    <source>
        <dbReference type="Proteomes" id="UP001145742"/>
    </source>
</evidence>
<sequence>MVWITVEDPVVEQLPEKGVTPWEAHNGAGCSWQHLWPKERGTQSEAATLTWSSLAKDVKDNKKGFLKYINNKRKTKDNVSLLLNGLGTLVTEDTEKAELLNTLFAPVLAGKSSPQKFLTQQIRVEES</sequence>
<reference evidence="1" key="1">
    <citation type="submission" date="2019-10" db="EMBL/GenBank/DDBJ databases">
        <authorList>
            <person name="Soares A.E.R."/>
            <person name="Aleixo A."/>
            <person name="Schneider P."/>
            <person name="Miyaki C.Y."/>
            <person name="Schneider M.P."/>
            <person name="Mello C."/>
            <person name="Vasconcelos A.T.R."/>
        </authorList>
    </citation>
    <scope>NUCLEOTIDE SEQUENCE</scope>
    <source>
        <tissue evidence="1">Muscle</tissue>
    </source>
</reference>
<keyword evidence="2" id="KW-1185">Reference proteome</keyword>
<proteinExistence type="predicted"/>
<gene>
    <name evidence="1" type="ORF">WISP_118855</name>
</gene>
<name>A0ABQ9CW29_9PASS</name>
<organism evidence="1 2">
    <name type="scientific">Willisornis vidua</name>
    <name type="common">Xingu scale-backed antbird</name>
    <dbReference type="NCBI Taxonomy" id="1566151"/>
    <lineage>
        <taxon>Eukaryota</taxon>
        <taxon>Metazoa</taxon>
        <taxon>Chordata</taxon>
        <taxon>Craniata</taxon>
        <taxon>Vertebrata</taxon>
        <taxon>Euteleostomi</taxon>
        <taxon>Archelosauria</taxon>
        <taxon>Archosauria</taxon>
        <taxon>Dinosauria</taxon>
        <taxon>Saurischia</taxon>
        <taxon>Theropoda</taxon>
        <taxon>Coelurosauria</taxon>
        <taxon>Aves</taxon>
        <taxon>Neognathae</taxon>
        <taxon>Neoaves</taxon>
        <taxon>Telluraves</taxon>
        <taxon>Australaves</taxon>
        <taxon>Passeriformes</taxon>
        <taxon>Thamnophilidae</taxon>
        <taxon>Willisornis</taxon>
    </lineage>
</organism>
<evidence type="ECO:0000313" key="1">
    <source>
        <dbReference type="EMBL" id="KAJ7408723.1"/>
    </source>
</evidence>
<dbReference type="Proteomes" id="UP001145742">
    <property type="component" value="Unassembled WGS sequence"/>
</dbReference>
<accession>A0ABQ9CW29</accession>